<dbReference type="Gene3D" id="2.20.110.10">
    <property type="entry name" value="Histone H3 K4-specific methyltransferase SET7/9 N-terminal domain"/>
    <property type="match status" value="2"/>
</dbReference>
<keyword evidence="2" id="KW-0812">Transmembrane</keyword>
<gene>
    <name evidence="4" type="ORF">PRVXH_001735</name>
</gene>
<evidence type="ECO:0000313" key="4">
    <source>
        <dbReference type="EMBL" id="XCI27811.1"/>
    </source>
</evidence>
<evidence type="ECO:0000256" key="2">
    <source>
        <dbReference type="SAM" id="Phobius"/>
    </source>
</evidence>
<dbReference type="Gene3D" id="3.40.390.10">
    <property type="entry name" value="Collagenase (Catalytic Domain)"/>
    <property type="match status" value="1"/>
</dbReference>
<feature type="transmembrane region" description="Helical" evidence="2">
    <location>
        <begin position="25"/>
        <end position="48"/>
    </location>
</feature>
<protein>
    <recommendedName>
        <fullName evidence="3">Anthrax toxin lethal/endema factor N-/C-terminal domain-containing protein</fullName>
    </recommendedName>
</protein>
<dbReference type="RefSeq" id="WP_353892388.1">
    <property type="nucleotide sequence ID" value="NZ_CP159485.1"/>
</dbReference>
<keyword evidence="2" id="KW-0472">Membrane</keyword>
<dbReference type="AlphaFoldDB" id="A0AAU8HQT7"/>
<dbReference type="InterPro" id="IPR014781">
    <property type="entry name" value="Anthrax_toxin_lethal/edema_N/C"/>
</dbReference>
<reference evidence="4" key="1">
    <citation type="journal article" date="2018" name="Antonie Van Leeuwenhoek">
        <title>Proteinivorax hydrogeniformans sp. nov., an anaerobic, haloalkaliphilic bacterium fermenting proteinaceous compounds with high hydrogen production.</title>
        <authorList>
            <person name="Boltyanskaya Y."/>
            <person name="Detkova E."/>
            <person name="Pimenov N."/>
            <person name="Kevbrin V."/>
        </authorList>
    </citation>
    <scope>NUCLEOTIDE SEQUENCE</scope>
    <source>
        <strain evidence="4">Z-710</strain>
    </source>
</reference>
<dbReference type="EMBL" id="CP159485">
    <property type="protein sequence ID" value="XCI27811.1"/>
    <property type="molecule type" value="Genomic_DNA"/>
</dbReference>
<dbReference type="Pfam" id="PF02493">
    <property type="entry name" value="MORN"/>
    <property type="match status" value="4"/>
</dbReference>
<keyword evidence="2" id="KW-1133">Transmembrane helix</keyword>
<proteinExistence type="predicted"/>
<dbReference type="SMART" id="SM00698">
    <property type="entry name" value="MORN"/>
    <property type="match status" value="4"/>
</dbReference>
<dbReference type="PANTHER" id="PTHR23084">
    <property type="entry name" value="PHOSPHATIDYLINOSITOL-4-PHOSPHATE 5-KINASE RELATED"/>
    <property type="match status" value="1"/>
</dbReference>
<accession>A0AAU8HQT7</accession>
<dbReference type="SUPFAM" id="SSF82185">
    <property type="entry name" value="Histone H3 K4-specific methyltransferase SET7/9 N-terminal domain"/>
    <property type="match status" value="2"/>
</dbReference>
<dbReference type="GO" id="GO:0008237">
    <property type="term" value="F:metallopeptidase activity"/>
    <property type="evidence" value="ECO:0007669"/>
    <property type="project" value="InterPro"/>
</dbReference>
<keyword evidence="1" id="KW-0677">Repeat</keyword>
<dbReference type="Pfam" id="PF07737">
    <property type="entry name" value="ATLF"/>
    <property type="match status" value="1"/>
</dbReference>
<feature type="domain" description="Anthrax toxin lethal/endema factor N-/C-terminal" evidence="3">
    <location>
        <begin position="321"/>
        <end position="491"/>
    </location>
</feature>
<dbReference type="InterPro" id="IPR024079">
    <property type="entry name" value="MetalloPept_cat_dom_sf"/>
</dbReference>
<dbReference type="PANTHER" id="PTHR23084:SF263">
    <property type="entry name" value="MORN REPEAT-CONTAINING PROTEIN 1"/>
    <property type="match status" value="1"/>
</dbReference>
<dbReference type="InterPro" id="IPR003409">
    <property type="entry name" value="MORN"/>
</dbReference>
<evidence type="ECO:0000256" key="1">
    <source>
        <dbReference type="ARBA" id="ARBA00022737"/>
    </source>
</evidence>
<dbReference type="SUPFAM" id="SSF55486">
    <property type="entry name" value="Metalloproteases ('zincins'), catalytic domain"/>
    <property type="match status" value="1"/>
</dbReference>
<organism evidence="4">
    <name type="scientific">Proteinivorax hydrogeniformans</name>
    <dbReference type="NCBI Taxonomy" id="1826727"/>
    <lineage>
        <taxon>Bacteria</taxon>
        <taxon>Bacillati</taxon>
        <taxon>Bacillota</taxon>
        <taxon>Clostridia</taxon>
        <taxon>Eubacteriales</taxon>
        <taxon>Proteinivoracaceae</taxon>
        <taxon>Proteinivorax</taxon>
    </lineage>
</organism>
<sequence length="552" mass="62621">MKILRKFKIYSLGGFPPWLKKILKVLVWSLAILVSISVITCGTLLLGFADKDQIYHLNGAVRYEGETKGGRPHGQGKLFNTRGDVVAKGSFAGGKLDGFASLYSGSRLRYKGMWSEGRPHGFGDVFYSNGSVKYTGRWLNGQKFGKGSLYDRYENLLLEGKFFGNIIYGAARCTAITERWPGYDSKVESAVFKRSWQQNIYSGHVKFYKGDTLIYNGLWKHGLPHGSATIYNISGDKLFEGTFLDGNIVKGSFYNSANEQYSPSLNKALIKTANGKAKPDNWYSPAPNKAKNVLTDILNVTGYASEMKELENVIEPASHDKEFKSLMYQFIEINEADYDKELATKIIQEFERIPINILRQLVQKGARHRFIHGDISDQPEVTRNRIVNPAGLASYSNNLMITRIDTFYPKKTALHEVGHFVDYFLVPGSTKVFEAEAANLFTDPYFRDDRSEFFADSFAGFFISSRLRSPRSLDRARIKAEAPKTYTFFKKEVKRYNPHKKSYTSYDFYREAIAEGVENPPSPEDIRTISVEANTFKQRLKGGFYNFTALFN</sequence>
<name>A0AAU8HQT7_9FIRM</name>
<evidence type="ECO:0000259" key="3">
    <source>
        <dbReference type="Pfam" id="PF07737"/>
    </source>
</evidence>
<reference evidence="4" key="2">
    <citation type="submission" date="2024-06" db="EMBL/GenBank/DDBJ databases">
        <authorList>
            <person name="Petrova K.O."/>
            <person name="Toshchakov S.V."/>
            <person name="Boltjanskaja Y.V."/>
            <person name="Kevbrin V.V."/>
        </authorList>
    </citation>
    <scope>NUCLEOTIDE SEQUENCE</scope>
    <source>
        <strain evidence="4">Z-710</strain>
    </source>
</reference>